<proteinExistence type="predicted"/>
<reference evidence="1" key="1">
    <citation type="submission" date="2021-02" db="EMBL/GenBank/DDBJ databases">
        <authorList>
            <consortium name="DOE Joint Genome Institute"/>
            <person name="Ahrendt S."/>
            <person name="Looney B.P."/>
            <person name="Miyauchi S."/>
            <person name="Morin E."/>
            <person name="Drula E."/>
            <person name="Courty P.E."/>
            <person name="Chicoki N."/>
            <person name="Fauchery L."/>
            <person name="Kohler A."/>
            <person name="Kuo A."/>
            <person name="Labutti K."/>
            <person name="Pangilinan J."/>
            <person name="Lipzen A."/>
            <person name="Riley R."/>
            <person name="Andreopoulos W."/>
            <person name="He G."/>
            <person name="Johnson J."/>
            <person name="Barry K.W."/>
            <person name="Grigoriev I.V."/>
            <person name="Nagy L."/>
            <person name="Hibbett D."/>
            <person name="Henrissat B."/>
            <person name="Matheny P.B."/>
            <person name="Labbe J."/>
            <person name="Martin F."/>
        </authorList>
    </citation>
    <scope>NUCLEOTIDE SEQUENCE</scope>
    <source>
        <strain evidence="1">FP105234-sp</strain>
    </source>
</reference>
<evidence type="ECO:0000313" key="1">
    <source>
        <dbReference type="EMBL" id="KAI0044298.1"/>
    </source>
</evidence>
<sequence>MTAPTQQLPPWLSISTSIATDANGNPTATATTLLQLPLTYYGPPIPLGTDGVWVYGGLSSPPPTASATSAPISSSATPSSPSSIPSSISATPSSSLTPSPSSSLTLTSSASTSSASSAAAPTSSAPVSSAGSSSPKRTVIGAVLGAVLGSLLFLLLLILFLRWRARRGRGTGALGLSPTRTSHDNPLWMWEMVDEDGQPRARPPGEGSPRGSGEEADPFLRPSGAAAPDMKEAEPTARLVTAPRTSTDTSGPIGIALAGGISEKAGEPAPIAQSGDTRNGGGAPTPSPAARHIIPRDVLARMYADAPKSPEAVDEHEPGVDSPLLPPRPLDPGTTGGRSHQSSTSLVSRGSRKPSNASLGSEGSGNDPDVATVQTARRVRLRSSGGLSTVADESPTDDAAGASWARAVGISSLKKLGRLSWFRNAEGSNAASSRPNSSRVGSRSRPTSIASRGMSDADVEAARRLEIGYRDGSRPLSAVSGRSAASGNTVFYDAASSASSGVPPVPPLPSGTASSGRGPSVASPLSVSHRPEPERSNSDPPAYEAHTLPPSQALSPTSPRVVDFLDIPVPRPVSPFTIASSSTSRTGVPRPTVPPGLTLLNTQAWRDSGSAGTPLSAGSSTGFSVDALEEAPPAAGEGWRTLSRAIGPEHEKRTTFGLPRVVSPRQDHTPSREASLHSHLSPRTVFSMSGSAPASSHSSRPSGHTQERTGSSGLSGVRTGSVSSDGRRRPSRHSPPGEISPPLSAVGHPSSMVPGVEHRPFTAAYTPQSSPHTSMLPVGPVPISTVTSTGTTGTGETSSSVTTHTSITDPVTGEVMRFPHVPWTAGVDQDSDDAASGGWGGSWSSPNHLRALQNRVADRHSGSYT</sequence>
<keyword evidence="2" id="KW-1185">Reference proteome</keyword>
<comment type="caution">
    <text evidence="1">The sequence shown here is derived from an EMBL/GenBank/DDBJ whole genome shotgun (WGS) entry which is preliminary data.</text>
</comment>
<organism evidence="1 2">
    <name type="scientific">Auriscalpium vulgare</name>
    <dbReference type="NCBI Taxonomy" id="40419"/>
    <lineage>
        <taxon>Eukaryota</taxon>
        <taxon>Fungi</taxon>
        <taxon>Dikarya</taxon>
        <taxon>Basidiomycota</taxon>
        <taxon>Agaricomycotina</taxon>
        <taxon>Agaricomycetes</taxon>
        <taxon>Russulales</taxon>
        <taxon>Auriscalpiaceae</taxon>
        <taxon>Auriscalpium</taxon>
    </lineage>
</organism>
<protein>
    <submittedName>
        <fullName evidence="1">Uncharacterized protein</fullName>
    </submittedName>
</protein>
<name>A0ACB8RJK3_9AGAM</name>
<accession>A0ACB8RJK3</accession>
<dbReference type="EMBL" id="MU275988">
    <property type="protein sequence ID" value="KAI0044298.1"/>
    <property type="molecule type" value="Genomic_DNA"/>
</dbReference>
<evidence type="ECO:0000313" key="2">
    <source>
        <dbReference type="Proteomes" id="UP000814033"/>
    </source>
</evidence>
<reference evidence="1" key="2">
    <citation type="journal article" date="2022" name="New Phytol.">
        <title>Evolutionary transition to the ectomycorrhizal habit in the genomes of a hyperdiverse lineage of mushroom-forming fungi.</title>
        <authorList>
            <person name="Looney B."/>
            <person name="Miyauchi S."/>
            <person name="Morin E."/>
            <person name="Drula E."/>
            <person name="Courty P.E."/>
            <person name="Kohler A."/>
            <person name="Kuo A."/>
            <person name="LaButti K."/>
            <person name="Pangilinan J."/>
            <person name="Lipzen A."/>
            <person name="Riley R."/>
            <person name="Andreopoulos W."/>
            <person name="He G."/>
            <person name="Johnson J."/>
            <person name="Nolan M."/>
            <person name="Tritt A."/>
            <person name="Barry K.W."/>
            <person name="Grigoriev I.V."/>
            <person name="Nagy L.G."/>
            <person name="Hibbett D."/>
            <person name="Henrissat B."/>
            <person name="Matheny P.B."/>
            <person name="Labbe J."/>
            <person name="Martin F.M."/>
        </authorList>
    </citation>
    <scope>NUCLEOTIDE SEQUENCE</scope>
    <source>
        <strain evidence="1">FP105234-sp</strain>
    </source>
</reference>
<dbReference type="Proteomes" id="UP000814033">
    <property type="component" value="Unassembled WGS sequence"/>
</dbReference>
<gene>
    <name evidence="1" type="ORF">FA95DRAFT_1562431</name>
</gene>